<protein>
    <submittedName>
        <fullName evidence="1">Uncharacterized protein</fullName>
    </submittedName>
</protein>
<dbReference type="Proteomes" id="UP000216246">
    <property type="component" value="Chromosome"/>
</dbReference>
<evidence type="ECO:0000313" key="2">
    <source>
        <dbReference type="Proteomes" id="UP000216246"/>
    </source>
</evidence>
<dbReference type="KEGG" id="mmal:CKJ54_22800"/>
<name>A0AAC9YN84_9MYCO</name>
<organism evidence="1 2">
    <name type="scientific">Mycobacterium marseillense</name>
    <dbReference type="NCBI Taxonomy" id="701042"/>
    <lineage>
        <taxon>Bacteria</taxon>
        <taxon>Bacillati</taxon>
        <taxon>Actinomycetota</taxon>
        <taxon>Actinomycetes</taxon>
        <taxon>Mycobacteriales</taxon>
        <taxon>Mycobacteriaceae</taxon>
        <taxon>Mycobacterium</taxon>
        <taxon>Mycobacterium avium complex (MAC)</taxon>
    </lineage>
</organism>
<accession>A0AAC9YN84</accession>
<proteinExistence type="predicted"/>
<gene>
    <name evidence="1" type="ORF">CKJ54_22800</name>
</gene>
<evidence type="ECO:0000313" key="1">
    <source>
        <dbReference type="EMBL" id="ASW92385.1"/>
    </source>
</evidence>
<dbReference type="AlphaFoldDB" id="A0AAC9YN84"/>
<dbReference type="EMBL" id="CP023147">
    <property type="protein sequence ID" value="ASW92385.1"/>
    <property type="molecule type" value="Genomic_DNA"/>
</dbReference>
<sequence length="129" mass="14071">MTSPRRGTDRPFTVIVCAACAVDDQLSVIDELRPAIRRCPRSMLVSAACMLGPLTCASRPTGGGVMALVQPCTIDRVASGPAQWIGPIADSDSAAALRDWLVLGQWENIPVPRQLDRHQRWARGSHRRN</sequence>
<reference evidence="1 2" key="1">
    <citation type="submission" date="2017-08" db="EMBL/GenBank/DDBJ databases">
        <title>Phylogentic analysis of Mycobacterium avium complex whole genomes.</title>
        <authorList>
            <person name="Caverly L.J."/>
            <person name="Spilker T."/>
            <person name="LiPuma J."/>
        </authorList>
    </citation>
    <scope>NUCLEOTIDE SEQUENCE [LARGE SCALE GENOMIC DNA]</scope>
    <source>
        <strain evidence="1 2">FLAC0026</strain>
    </source>
</reference>